<dbReference type="EnsemblMetazoa" id="GPPI042430-RA">
    <property type="protein sequence ID" value="GPPI042430-PA"/>
    <property type="gene ID" value="GPPI042430"/>
</dbReference>
<evidence type="ECO:0000313" key="1">
    <source>
        <dbReference type="EnsemblMetazoa" id="GPPI042430-PA"/>
    </source>
</evidence>
<organism evidence="1 2">
    <name type="scientific">Glossina palpalis gambiensis</name>
    <dbReference type="NCBI Taxonomy" id="67801"/>
    <lineage>
        <taxon>Eukaryota</taxon>
        <taxon>Metazoa</taxon>
        <taxon>Ecdysozoa</taxon>
        <taxon>Arthropoda</taxon>
        <taxon>Hexapoda</taxon>
        <taxon>Insecta</taxon>
        <taxon>Pterygota</taxon>
        <taxon>Neoptera</taxon>
        <taxon>Endopterygota</taxon>
        <taxon>Diptera</taxon>
        <taxon>Brachycera</taxon>
        <taxon>Muscomorpha</taxon>
        <taxon>Hippoboscoidea</taxon>
        <taxon>Glossinidae</taxon>
        <taxon>Glossina</taxon>
    </lineage>
</organism>
<sequence>MEKYFIPMSIKNIYVYFRNSKMDNPIYKKTILTFWKPAETLFVGNSRSFLYSKANSKYYIKKGRVKMYTINFSHALYYLDEEKGRRESVTDNRHRMFYNVFIEMFYIIIGQ</sequence>
<name>A0A1B0BW65_9MUSC</name>
<reference evidence="2" key="1">
    <citation type="submission" date="2015-01" db="EMBL/GenBank/DDBJ databases">
        <authorList>
            <person name="Aksoy S."/>
            <person name="Warren W."/>
            <person name="Wilson R.K."/>
        </authorList>
    </citation>
    <scope>NUCLEOTIDE SEQUENCE [LARGE SCALE GENOMIC DNA]</scope>
    <source>
        <strain evidence="2">IAEA</strain>
    </source>
</reference>
<evidence type="ECO:0000313" key="2">
    <source>
        <dbReference type="Proteomes" id="UP000092460"/>
    </source>
</evidence>
<accession>A0A1B0BW65</accession>
<protein>
    <submittedName>
        <fullName evidence="1">Uncharacterized protein</fullName>
    </submittedName>
</protein>
<dbReference type="EMBL" id="JXJN01021620">
    <property type="status" value="NOT_ANNOTATED_CDS"/>
    <property type="molecule type" value="Genomic_DNA"/>
</dbReference>
<dbReference type="Proteomes" id="UP000092460">
    <property type="component" value="Unassembled WGS sequence"/>
</dbReference>
<dbReference type="AlphaFoldDB" id="A0A1B0BW65"/>
<dbReference type="VEuPathDB" id="VectorBase:GPPI042430"/>
<keyword evidence="2" id="KW-1185">Reference proteome</keyword>
<proteinExistence type="predicted"/>
<reference evidence="1" key="2">
    <citation type="submission" date="2020-05" db="UniProtKB">
        <authorList>
            <consortium name="EnsemblMetazoa"/>
        </authorList>
    </citation>
    <scope>IDENTIFICATION</scope>
    <source>
        <strain evidence="1">IAEA</strain>
    </source>
</reference>